<dbReference type="EMBL" id="JBDIME010000004">
    <property type="protein sequence ID" value="MEN2789302.1"/>
    <property type="molecule type" value="Genomic_DNA"/>
</dbReference>
<comment type="caution">
    <text evidence="1">The sequence shown here is derived from an EMBL/GenBank/DDBJ whole genome shotgun (WGS) entry which is preliminary data.</text>
</comment>
<proteinExistence type="predicted"/>
<reference evidence="1 2" key="1">
    <citation type="submission" date="2024-05" db="EMBL/GenBank/DDBJ databases">
        <authorList>
            <person name="Liu Q."/>
            <person name="Xin Y.-H."/>
        </authorList>
    </citation>
    <scope>NUCLEOTIDE SEQUENCE [LARGE SCALE GENOMIC DNA]</scope>
    <source>
        <strain evidence="1 2">CGMCC 1.10181</strain>
    </source>
</reference>
<evidence type="ECO:0000313" key="2">
    <source>
        <dbReference type="Proteomes" id="UP001419910"/>
    </source>
</evidence>
<name>A0ABU9Y0K3_9SPHN</name>
<dbReference type="Proteomes" id="UP001419910">
    <property type="component" value="Unassembled WGS sequence"/>
</dbReference>
<keyword evidence="2" id="KW-1185">Reference proteome</keyword>
<protein>
    <submittedName>
        <fullName evidence="1">Uncharacterized protein</fullName>
    </submittedName>
</protein>
<gene>
    <name evidence="1" type="ORF">ABC974_06680</name>
</gene>
<dbReference type="RefSeq" id="WP_343887397.1">
    <property type="nucleotide sequence ID" value="NZ_BAAAEH010000002.1"/>
</dbReference>
<sequence length="997" mass="104424">MASILSIGTKSLDLLEDAELIVAAGKLIAKWPAMPDVNDGRSLIAFLDDGGAKFRAPAIKAAFDAAGLGAAYKTVSDGLGTLLGKVDAAGAKPIARLFDRLDRFQDDSVTNTPSDPGLVSWQPLALSENAPVATGFALGLEASAAIEFEAGDQWPYAQDSKDDPSLTNLLRIGARGSLKGTADASMPLPIGSLKLGASASGSTTLAWYFRPANGGELFGLAVAESLPKIPSPVDFDQVWNALAATDATGARLSDLKGIDLHLDGSVEFAAEVALALGSKIQGVGAVSAGLGVSASVSRASRLQLSMRAIGKGGFAITLTRGATRSSTFGMDLSVTLDATELAEKVAGIVNQALDSWDKALDPLRPYLSPGTLLRTLLADRLEASIATLTANAGLQAALLGDAQRALGLSADAAGLVDWVSKQITDAVSRNAAAVRKGGDTAIDAIVADLGPTLAGALAHDTAAIRAGIGTLVSAVETKTNTAIKELFNTPGVKLGDLLNRIGVQVSGAVTKLDDATAAVRKLFDLFDEKVALIRAATAKVAAAKLQLSVTAETSLTDKSDYLIAGTFTRNSDETRALFAAILAGKGPRIVDLLMGDTPLQGFTLDKDRSFLTRSSAWQDRTAYSLIVFGFGISGSLLLSARAAVTINARNEISVVAEADAESEAKRADGSQILSFSSPYAWSSASGPSEPVMTVNIGVDRFEKDLQISELTGFLGTLLPPTDPKPADPAAEPPLPWPKFIDQQAIDLATAKLGEWGLAAGSNRKVPARVKLGMVLDFAAVKRLMRLSARNNGDLPEATRIEIVHLCLQAFARVSPFWRQELAMGIAVVRPVVPGSQSMSQAEIAYRYAILPRSSELIPTGTAQTAFQFLIALIGGFGVGTDFTTYKPTVGKAFKLIDALAALGDLYEHRPVPIGTWTERDYRKAEQRVADGVGAWLTQSDLLKGVFKLNDTLSREMTAFLLLVATLGEVRPVTGAGGLIHIELSNGADGQDNRTIIV</sequence>
<evidence type="ECO:0000313" key="1">
    <source>
        <dbReference type="EMBL" id="MEN2789302.1"/>
    </source>
</evidence>
<accession>A0ABU9Y0K3</accession>
<organism evidence="1 2">
    <name type="scientific">Sphingomonas oligophenolica</name>
    <dbReference type="NCBI Taxonomy" id="301154"/>
    <lineage>
        <taxon>Bacteria</taxon>
        <taxon>Pseudomonadati</taxon>
        <taxon>Pseudomonadota</taxon>
        <taxon>Alphaproteobacteria</taxon>
        <taxon>Sphingomonadales</taxon>
        <taxon>Sphingomonadaceae</taxon>
        <taxon>Sphingomonas</taxon>
    </lineage>
</organism>